<accession>A0A267EA70</accession>
<dbReference type="Pfam" id="PF00307">
    <property type="entry name" value="CH"/>
    <property type="match status" value="1"/>
</dbReference>
<dbReference type="InterPro" id="IPR001715">
    <property type="entry name" value="CH_dom"/>
</dbReference>
<dbReference type="GO" id="GO:0051015">
    <property type="term" value="F:actin filament binding"/>
    <property type="evidence" value="ECO:0007669"/>
    <property type="project" value="TreeGrafter"/>
</dbReference>
<protein>
    <recommendedName>
        <fullName evidence="2">Calponin-homology (CH) domain-containing protein</fullName>
    </recommendedName>
</protein>
<dbReference type="GO" id="GO:0005884">
    <property type="term" value="C:actin filament"/>
    <property type="evidence" value="ECO:0007669"/>
    <property type="project" value="TreeGrafter"/>
</dbReference>
<feature type="compositionally biased region" description="Polar residues" evidence="1">
    <location>
        <begin position="1"/>
        <end position="15"/>
    </location>
</feature>
<organism evidence="3 4">
    <name type="scientific">Macrostomum lignano</name>
    <dbReference type="NCBI Taxonomy" id="282301"/>
    <lineage>
        <taxon>Eukaryota</taxon>
        <taxon>Metazoa</taxon>
        <taxon>Spiralia</taxon>
        <taxon>Lophotrochozoa</taxon>
        <taxon>Platyhelminthes</taxon>
        <taxon>Rhabditophora</taxon>
        <taxon>Macrostomorpha</taxon>
        <taxon>Macrostomida</taxon>
        <taxon>Macrostomidae</taxon>
        <taxon>Macrostomum</taxon>
    </lineage>
</organism>
<feature type="non-terminal residue" evidence="3">
    <location>
        <position position="1"/>
    </location>
</feature>
<evidence type="ECO:0000313" key="4">
    <source>
        <dbReference type="Proteomes" id="UP000215902"/>
    </source>
</evidence>
<dbReference type="CDD" id="cd21204">
    <property type="entry name" value="CH_GAS2-like"/>
    <property type="match status" value="1"/>
</dbReference>
<dbReference type="AlphaFoldDB" id="A0A267EA70"/>
<dbReference type="STRING" id="282301.A0A267EA70"/>
<dbReference type="Gene3D" id="1.10.418.10">
    <property type="entry name" value="Calponin-like domain"/>
    <property type="match status" value="1"/>
</dbReference>
<dbReference type="InterPro" id="IPR036872">
    <property type="entry name" value="CH_dom_sf"/>
</dbReference>
<gene>
    <name evidence="3" type="ORF">BOX15_Mlig007149g1</name>
</gene>
<feature type="region of interest" description="Disordered" evidence="1">
    <location>
        <begin position="226"/>
        <end position="250"/>
    </location>
</feature>
<dbReference type="Proteomes" id="UP000215902">
    <property type="component" value="Unassembled WGS sequence"/>
</dbReference>
<sequence>AVLLSSPVQPGTTKTDAGRMANSASLEANPDPERAEDSESVGKFQQSLDRALELIRDDLCEWLSQLLELSTPIDPENYLDYLENGVLLCRLMQKMQSAAGQSPRRCHQSARAGSFLARDNISVFLTWCRSDQRLDDVLLFETSGLVERREERNLVLTLLQLARACPNLGLPAPQIVRLEREIDGLSTSTSTSGAVAAATPTMIELSAASTSSRRQMTNLAPVHLPAAATSGSGHRPLATSATEASEALQLQRKNPTLDSLLTVARMATLVAMV</sequence>
<dbReference type="GO" id="GO:0051764">
    <property type="term" value="P:actin crosslink formation"/>
    <property type="evidence" value="ECO:0007669"/>
    <property type="project" value="TreeGrafter"/>
</dbReference>
<dbReference type="SMART" id="SM00033">
    <property type="entry name" value="CH"/>
    <property type="match status" value="1"/>
</dbReference>
<dbReference type="EMBL" id="NIVC01002372">
    <property type="protein sequence ID" value="PAA58463.1"/>
    <property type="molecule type" value="Genomic_DNA"/>
</dbReference>
<evidence type="ECO:0000313" key="3">
    <source>
        <dbReference type="EMBL" id="PAA58463.1"/>
    </source>
</evidence>
<proteinExistence type="predicted"/>
<dbReference type="PANTHER" id="PTHR46756:SF18">
    <property type="entry name" value="GAS2-LIKE PROTEIN PICKLED EGGS"/>
    <property type="match status" value="1"/>
</dbReference>
<dbReference type="GO" id="GO:0008093">
    <property type="term" value="F:cytoskeletal anchor activity"/>
    <property type="evidence" value="ECO:0007669"/>
    <property type="project" value="TreeGrafter"/>
</dbReference>
<evidence type="ECO:0000256" key="1">
    <source>
        <dbReference type="SAM" id="MobiDB-lite"/>
    </source>
</evidence>
<feature type="domain" description="Calponin-homology (CH)" evidence="2">
    <location>
        <begin position="53"/>
        <end position="166"/>
    </location>
</feature>
<comment type="caution">
    <text evidence="3">The sequence shown here is derived from an EMBL/GenBank/DDBJ whole genome shotgun (WGS) entry which is preliminary data.</text>
</comment>
<name>A0A267EA70_9PLAT</name>
<reference evidence="3 4" key="1">
    <citation type="submission" date="2017-06" db="EMBL/GenBank/DDBJ databases">
        <title>A platform for efficient transgenesis in Macrostomum lignano, a flatworm model organism for stem cell research.</title>
        <authorList>
            <person name="Berezikov E."/>
        </authorList>
    </citation>
    <scope>NUCLEOTIDE SEQUENCE [LARGE SCALE GENOMIC DNA]</scope>
    <source>
        <strain evidence="3">DV1</strain>
        <tissue evidence="3">Whole organism</tissue>
    </source>
</reference>
<dbReference type="SUPFAM" id="SSF47576">
    <property type="entry name" value="Calponin-homology domain, CH-domain"/>
    <property type="match status" value="1"/>
</dbReference>
<evidence type="ECO:0000259" key="2">
    <source>
        <dbReference type="PROSITE" id="PS50021"/>
    </source>
</evidence>
<dbReference type="PROSITE" id="PS50021">
    <property type="entry name" value="CH"/>
    <property type="match status" value="1"/>
</dbReference>
<dbReference type="PANTHER" id="PTHR46756">
    <property type="entry name" value="TRANSGELIN"/>
    <property type="match status" value="1"/>
</dbReference>
<dbReference type="OrthoDB" id="2250192at2759"/>
<feature type="region of interest" description="Disordered" evidence="1">
    <location>
        <begin position="1"/>
        <end position="42"/>
    </location>
</feature>
<keyword evidence="4" id="KW-1185">Reference proteome</keyword>